<feature type="domain" description="Stress-response A/B barrel" evidence="2">
    <location>
        <begin position="7"/>
        <end position="100"/>
    </location>
</feature>
<dbReference type="AlphaFoldDB" id="B4FK05"/>
<protein>
    <recommendedName>
        <fullName evidence="2">Stress-response A/B barrel domain-containing protein</fullName>
    </recommendedName>
</protein>
<dbReference type="SUPFAM" id="SSF54909">
    <property type="entry name" value="Dimeric alpha+beta barrel"/>
    <property type="match status" value="1"/>
</dbReference>
<sequence>MKRRKVVEHIILLRAKPNISDAEEKDMLDYLYTSQYQMRGILAVSLGRIEDPNSDNFTHAVFMRFQQKQDIAEFQSNAYYSKVVDEHVKPVSYGSVSVDFESEVEDDIIPLFRRGEVWPWPKSIDTVLSFFFFFSFFGNRKKKKNVAGF</sequence>
<name>B4FK05_MAIZE</name>
<comment type="subunit">
    <text evidence="1">Homodimer.</text>
</comment>
<dbReference type="PANTHER" id="PTHR33178">
    <property type="match status" value="1"/>
</dbReference>
<dbReference type="InterPro" id="IPR013097">
    <property type="entry name" value="Dabb"/>
</dbReference>
<dbReference type="PROSITE" id="PS51502">
    <property type="entry name" value="S_R_A_B_BARREL"/>
    <property type="match status" value="1"/>
</dbReference>
<evidence type="ECO:0000313" key="3">
    <source>
        <dbReference type="EMBL" id="ACF82448.1"/>
    </source>
</evidence>
<dbReference type="ExpressionAtlas" id="B4FK05">
    <property type="expression patterns" value="baseline and differential"/>
</dbReference>
<dbReference type="PANTHER" id="PTHR33178:SF5">
    <property type="entry name" value="EXPRESSED PROTEIN"/>
    <property type="match status" value="1"/>
</dbReference>
<dbReference type="EMBL" id="BT037443">
    <property type="protein sequence ID" value="ACF82448.1"/>
    <property type="molecule type" value="mRNA"/>
</dbReference>
<dbReference type="InterPro" id="IPR044662">
    <property type="entry name" value="HS1/DABB1-like"/>
</dbReference>
<proteinExistence type="evidence at transcript level"/>
<evidence type="ECO:0000259" key="2">
    <source>
        <dbReference type="PROSITE" id="PS51502"/>
    </source>
</evidence>
<dbReference type="Gene3D" id="3.30.70.100">
    <property type="match status" value="1"/>
</dbReference>
<dbReference type="SMART" id="SM00886">
    <property type="entry name" value="Dabb"/>
    <property type="match status" value="1"/>
</dbReference>
<accession>B4FK05</accession>
<dbReference type="InterPro" id="IPR011008">
    <property type="entry name" value="Dimeric_a/b-barrel"/>
</dbReference>
<organism evidence="3">
    <name type="scientific">Zea mays</name>
    <name type="common">Maize</name>
    <dbReference type="NCBI Taxonomy" id="4577"/>
    <lineage>
        <taxon>Eukaryota</taxon>
        <taxon>Viridiplantae</taxon>
        <taxon>Streptophyta</taxon>
        <taxon>Embryophyta</taxon>
        <taxon>Tracheophyta</taxon>
        <taxon>Spermatophyta</taxon>
        <taxon>Magnoliopsida</taxon>
        <taxon>Liliopsida</taxon>
        <taxon>Poales</taxon>
        <taxon>Poaceae</taxon>
        <taxon>PACMAD clade</taxon>
        <taxon>Panicoideae</taxon>
        <taxon>Andropogonodae</taxon>
        <taxon>Andropogoneae</taxon>
        <taxon>Tripsacinae</taxon>
        <taxon>Zea</taxon>
    </lineage>
</organism>
<evidence type="ECO:0000256" key="1">
    <source>
        <dbReference type="ARBA" id="ARBA00011738"/>
    </source>
</evidence>
<reference evidence="3" key="1">
    <citation type="journal article" date="2009" name="PLoS Genet.">
        <title>Sequencing, mapping, and analysis of 27,455 maize full-length cDNAs.</title>
        <authorList>
            <person name="Soderlund C."/>
            <person name="Descour A."/>
            <person name="Kudrna D."/>
            <person name="Bomhoff M."/>
            <person name="Boyd L."/>
            <person name="Currie J."/>
            <person name="Angelova A."/>
            <person name="Collura K."/>
            <person name="Wissotski M."/>
            <person name="Ashley E."/>
            <person name="Morrow D."/>
            <person name="Fernandes J."/>
            <person name="Walbot V."/>
            <person name="Yu Y."/>
        </authorList>
    </citation>
    <scope>NUCLEOTIDE SEQUENCE</scope>
    <source>
        <strain evidence="3">B73</strain>
    </source>
</reference>
<dbReference type="Pfam" id="PF07876">
    <property type="entry name" value="Dabb"/>
    <property type="match status" value="1"/>
</dbReference>